<gene>
    <name evidence="1" type="ORF">JTE90_028301</name>
</gene>
<protein>
    <submittedName>
        <fullName evidence="1">Uncharacterized protein</fullName>
    </submittedName>
</protein>
<organism evidence="1 2">
    <name type="scientific">Oedothorax gibbosus</name>
    <dbReference type="NCBI Taxonomy" id="931172"/>
    <lineage>
        <taxon>Eukaryota</taxon>
        <taxon>Metazoa</taxon>
        <taxon>Ecdysozoa</taxon>
        <taxon>Arthropoda</taxon>
        <taxon>Chelicerata</taxon>
        <taxon>Arachnida</taxon>
        <taxon>Araneae</taxon>
        <taxon>Araneomorphae</taxon>
        <taxon>Entelegynae</taxon>
        <taxon>Araneoidea</taxon>
        <taxon>Linyphiidae</taxon>
        <taxon>Erigoninae</taxon>
        <taxon>Oedothorax</taxon>
    </lineage>
</organism>
<accession>A0AAV6TE31</accession>
<comment type="caution">
    <text evidence="1">The sequence shown here is derived from an EMBL/GenBank/DDBJ whole genome shotgun (WGS) entry which is preliminary data.</text>
</comment>
<dbReference type="EMBL" id="JAFNEN010006440">
    <property type="protein sequence ID" value="KAG8155941.1"/>
    <property type="molecule type" value="Genomic_DNA"/>
</dbReference>
<sequence length="140" mass="15552">MIHPVVPDGTLFTTFISLYIKSGIFSAVGSTRKPNRQPIRSLTKIFNRNSDGAVWTKARTSFNADDDSRLLRNSSFNRRIIAIAIPALRGSRVTHSCRKGKTTRMILFNGGPHVWPRKSKGITDLLLLLPSCGYTPPISL</sequence>
<dbReference type="Proteomes" id="UP000827092">
    <property type="component" value="Unassembled WGS sequence"/>
</dbReference>
<name>A0AAV6TE31_9ARAC</name>
<evidence type="ECO:0000313" key="1">
    <source>
        <dbReference type="EMBL" id="KAG8155941.1"/>
    </source>
</evidence>
<proteinExistence type="predicted"/>
<reference evidence="1 2" key="1">
    <citation type="journal article" date="2022" name="Nat. Ecol. Evol.">
        <title>A masculinizing supergene underlies an exaggerated male reproductive morph in a spider.</title>
        <authorList>
            <person name="Hendrickx F."/>
            <person name="De Corte Z."/>
            <person name="Sonet G."/>
            <person name="Van Belleghem S.M."/>
            <person name="Kostlbacher S."/>
            <person name="Vangestel C."/>
        </authorList>
    </citation>
    <scope>NUCLEOTIDE SEQUENCE [LARGE SCALE GENOMIC DNA]</scope>
    <source>
        <strain evidence="1">W744_W776</strain>
    </source>
</reference>
<dbReference type="AlphaFoldDB" id="A0AAV6TE31"/>
<keyword evidence="2" id="KW-1185">Reference proteome</keyword>
<evidence type="ECO:0000313" key="2">
    <source>
        <dbReference type="Proteomes" id="UP000827092"/>
    </source>
</evidence>